<evidence type="ECO:0000313" key="2">
    <source>
        <dbReference type="EMBL" id="HER39720.1"/>
    </source>
</evidence>
<dbReference type="AlphaFoldDB" id="A0A7C2M884"/>
<evidence type="ECO:0000256" key="1">
    <source>
        <dbReference type="SAM" id="SignalP"/>
    </source>
</evidence>
<organism evidence="2">
    <name type="scientific">Salinimicrobium catena</name>
    <dbReference type="NCBI Taxonomy" id="390640"/>
    <lineage>
        <taxon>Bacteria</taxon>
        <taxon>Pseudomonadati</taxon>
        <taxon>Bacteroidota</taxon>
        <taxon>Flavobacteriia</taxon>
        <taxon>Flavobacteriales</taxon>
        <taxon>Flavobacteriaceae</taxon>
        <taxon>Salinimicrobium</taxon>
    </lineage>
</organism>
<accession>A0A7C2M884</accession>
<feature type="signal peptide" evidence="1">
    <location>
        <begin position="1"/>
        <end position="21"/>
    </location>
</feature>
<proteinExistence type="predicted"/>
<comment type="caution">
    <text evidence="2">The sequence shown here is derived from an EMBL/GenBank/DDBJ whole genome shotgun (WGS) entry which is preliminary data.</text>
</comment>
<dbReference type="EMBL" id="DSEE01000050">
    <property type="protein sequence ID" value="HER39720.1"/>
    <property type="molecule type" value="Genomic_DNA"/>
</dbReference>
<gene>
    <name evidence="2" type="ORF">ENO10_00695</name>
</gene>
<dbReference type="InterPro" id="IPR025514">
    <property type="entry name" value="DUF4402"/>
</dbReference>
<protein>
    <submittedName>
        <fullName evidence="2">DUF4402 domain-containing protein</fullName>
    </submittedName>
</protein>
<dbReference type="Pfam" id="PF14352">
    <property type="entry name" value="DUF4402"/>
    <property type="match status" value="1"/>
</dbReference>
<dbReference type="Proteomes" id="UP000885753">
    <property type="component" value="Unassembled WGS sequence"/>
</dbReference>
<reference evidence="2" key="1">
    <citation type="journal article" date="2020" name="mSystems">
        <title>Genome- and Community-Level Interaction Insights into Carbon Utilization and Element Cycling Functions of Hydrothermarchaeota in Hydrothermal Sediment.</title>
        <authorList>
            <person name="Zhou Z."/>
            <person name="Liu Y."/>
            <person name="Xu W."/>
            <person name="Pan J."/>
            <person name="Luo Z.H."/>
            <person name="Li M."/>
        </authorList>
    </citation>
    <scope>NUCLEOTIDE SEQUENCE [LARGE SCALE GENOMIC DNA]</scope>
    <source>
        <strain evidence="2">SpSt-1235</strain>
    </source>
</reference>
<keyword evidence="1" id="KW-0732">Signal</keyword>
<name>A0A7C2M884_9FLAO</name>
<sequence>MKPLKSIFFGLLFFLSATLSAQNIYIYPEQPLQFGAFTVAAAGGTVTVSAAGERTSSGTIQLLNSEHHPAVFTISTDHPTPIEVIVEVSREPLINSDGTAMLMASISPAEETYILQAGKPVQVKVGATIQLNSGANSAGEFQGNVSINVIPNSE</sequence>
<feature type="chain" id="PRO_5028362787" evidence="1">
    <location>
        <begin position="22"/>
        <end position="154"/>
    </location>
</feature>